<dbReference type="EMBL" id="PGFF01000001">
    <property type="protein sequence ID" value="PJJ72797.1"/>
    <property type="molecule type" value="Genomic_DNA"/>
</dbReference>
<dbReference type="Proteomes" id="UP000228758">
    <property type="component" value="Unassembled WGS sequence"/>
</dbReference>
<comment type="caution">
    <text evidence="1">The sequence shown here is derived from an EMBL/GenBank/DDBJ whole genome shotgun (WGS) entry which is preliminary data.</text>
</comment>
<accession>A0A2M9CLM1</accession>
<sequence>MTASACTDDPLAAFDAYTDALVASVASRADVLGLVLLGSGAEPHRIDEWSDHDFYLVVDDGAAEDYRLDLSWLPDAERIVLAPRETEHGLKVVYDDGHVLEFAVATLGEVAGFGTNHWRVVLDRGEVEPVIRAAAARSALLPEPDPARDIRLFLAQLLIGTGRARRGELLTAGESVRGHALKALLAVWRSRVDAEHPEHLDRLDVHRRFERVYPAAAAELAAASSSEPEPAARALLEIAERGLAPGWSEWPTEAVAAIRRRLDW</sequence>
<organism evidence="1 2">
    <name type="scientific">Diaminobutyricimonas aerilata</name>
    <dbReference type="NCBI Taxonomy" id="1162967"/>
    <lineage>
        <taxon>Bacteria</taxon>
        <taxon>Bacillati</taxon>
        <taxon>Actinomycetota</taxon>
        <taxon>Actinomycetes</taxon>
        <taxon>Micrococcales</taxon>
        <taxon>Microbacteriaceae</taxon>
        <taxon>Diaminobutyricimonas</taxon>
    </lineage>
</organism>
<name>A0A2M9CLM1_9MICO</name>
<protein>
    <recommendedName>
        <fullName evidence="3">Streptomycin adenylyltransferase</fullName>
    </recommendedName>
</protein>
<dbReference type="OrthoDB" id="383876at2"/>
<gene>
    <name evidence="1" type="ORF">CLV46_2373</name>
</gene>
<dbReference type="InterPro" id="IPR043519">
    <property type="entry name" value="NT_sf"/>
</dbReference>
<proteinExistence type="predicted"/>
<dbReference type="SUPFAM" id="SSF81301">
    <property type="entry name" value="Nucleotidyltransferase"/>
    <property type="match status" value="1"/>
</dbReference>
<keyword evidence="2" id="KW-1185">Reference proteome</keyword>
<evidence type="ECO:0008006" key="3">
    <source>
        <dbReference type="Google" id="ProtNLM"/>
    </source>
</evidence>
<reference evidence="1 2" key="1">
    <citation type="submission" date="2017-11" db="EMBL/GenBank/DDBJ databases">
        <title>Genomic Encyclopedia of Archaeal and Bacterial Type Strains, Phase II (KMG-II): From Individual Species to Whole Genera.</title>
        <authorList>
            <person name="Goeker M."/>
        </authorList>
    </citation>
    <scope>NUCLEOTIDE SEQUENCE [LARGE SCALE GENOMIC DNA]</scope>
    <source>
        <strain evidence="1 2">DSM 27393</strain>
    </source>
</reference>
<dbReference type="RefSeq" id="WP_100364949.1">
    <property type="nucleotide sequence ID" value="NZ_PGFF01000001.1"/>
</dbReference>
<evidence type="ECO:0000313" key="2">
    <source>
        <dbReference type="Proteomes" id="UP000228758"/>
    </source>
</evidence>
<dbReference type="AlphaFoldDB" id="A0A2M9CLM1"/>
<evidence type="ECO:0000313" key="1">
    <source>
        <dbReference type="EMBL" id="PJJ72797.1"/>
    </source>
</evidence>
<dbReference type="Gene3D" id="3.30.460.10">
    <property type="entry name" value="Beta Polymerase, domain 2"/>
    <property type="match status" value="1"/>
</dbReference>